<sequence length="355" mass="39919">MTTELYNDGAYKNAPTYEESSLLQQTWLIKEIIKPELPNVMDHVEKCINQLSSPEKFRMPLTNGNSVSVNTSGAAPDSTSIKGTITRQAGFIVDFQAIIKLPDFSRGKPIVLKMDLDKQFPLVQINAIITNLSSVLSLFDELQQLSELHDMKLDDIHTFHNKIGKILELLTQSITLLQNPPRELVFPHNNNSFLNDNFSESHDICESAHHLVNMELVLFKNEICLDIRNLTKVIKKPWSEIDSKTGLSFSDKVRDRLKQDRNGKIAEILKEEGLQVEQTSMINNLISSFSATERITLPQASDLLARCVTFNGRVVTECEKVSITTSDPTLISVSAKLNGLENKISNHFVNIQNLS</sequence>
<dbReference type="Proteomes" id="UP000000598">
    <property type="component" value="Chromosome D"/>
</dbReference>
<dbReference type="PANTHER" id="PTHR13618:SF1">
    <property type="entry name" value="PROTEIN ROGDI HOMOLOG"/>
    <property type="match status" value="1"/>
</dbReference>
<dbReference type="eggNOG" id="ENOG502RBKJ">
    <property type="taxonomic scope" value="Eukaryota"/>
</dbReference>
<dbReference type="PaxDb" id="284590-Q6CQ93"/>
<dbReference type="GO" id="GO:0043291">
    <property type="term" value="C:RAVE complex"/>
    <property type="evidence" value="ECO:0007669"/>
    <property type="project" value="TreeGrafter"/>
</dbReference>
<dbReference type="Pfam" id="PF10259">
    <property type="entry name" value="Rogdi_lz"/>
    <property type="match status" value="1"/>
</dbReference>
<dbReference type="HOGENOM" id="CLU_813985_0_0_1"/>
<dbReference type="OMA" id="ITRCITY"/>
<protein>
    <submittedName>
        <fullName evidence="1">KLLA0D18843p</fullName>
    </submittedName>
</protein>
<dbReference type="InterPro" id="IPR028241">
    <property type="entry name" value="RAVE2/Rogdi"/>
</dbReference>
<dbReference type="PANTHER" id="PTHR13618">
    <property type="entry name" value="LEUCINE ZIPPER CONTAINING TRANSCRIPTION FACTOR LZF1"/>
    <property type="match status" value="1"/>
</dbReference>
<evidence type="ECO:0000313" key="1">
    <source>
        <dbReference type="EMBL" id="CAH00992.1"/>
    </source>
</evidence>
<dbReference type="FunCoup" id="Q6CQ93">
    <property type="interactions" value="85"/>
</dbReference>
<proteinExistence type="predicted"/>
<evidence type="ECO:0000313" key="2">
    <source>
        <dbReference type="Proteomes" id="UP000000598"/>
    </source>
</evidence>
<dbReference type="InParanoid" id="Q6CQ93"/>
<name>Q6CQ93_KLULA</name>
<dbReference type="EMBL" id="CR382124">
    <property type="protein sequence ID" value="CAH00992.1"/>
    <property type="molecule type" value="Genomic_DNA"/>
</dbReference>
<reference evidence="1 2" key="1">
    <citation type="journal article" date="2004" name="Nature">
        <title>Genome evolution in yeasts.</title>
        <authorList>
            <consortium name="Genolevures"/>
            <person name="Dujon B."/>
            <person name="Sherman D."/>
            <person name="Fischer G."/>
            <person name="Durrens P."/>
            <person name="Casaregola S."/>
            <person name="Lafontaine I."/>
            <person name="de Montigny J."/>
            <person name="Marck C."/>
            <person name="Neuveglise C."/>
            <person name="Talla E."/>
            <person name="Goffard N."/>
            <person name="Frangeul L."/>
            <person name="Aigle M."/>
            <person name="Anthouard V."/>
            <person name="Babour A."/>
            <person name="Barbe V."/>
            <person name="Barnay S."/>
            <person name="Blanchin S."/>
            <person name="Beckerich J.M."/>
            <person name="Beyne E."/>
            <person name="Bleykasten C."/>
            <person name="Boisrame A."/>
            <person name="Boyer J."/>
            <person name="Cattolico L."/>
            <person name="Confanioleri F."/>
            <person name="de Daruvar A."/>
            <person name="Despons L."/>
            <person name="Fabre E."/>
            <person name="Fairhead C."/>
            <person name="Ferry-Dumazet H."/>
            <person name="Groppi A."/>
            <person name="Hantraye F."/>
            <person name="Hennequin C."/>
            <person name="Jauniaux N."/>
            <person name="Joyet P."/>
            <person name="Kachouri R."/>
            <person name="Kerrest A."/>
            <person name="Koszul R."/>
            <person name="Lemaire M."/>
            <person name="Lesur I."/>
            <person name="Ma L."/>
            <person name="Muller H."/>
            <person name="Nicaud J.M."/>
            <person name="Nikolski M."/>
            <person name="Oztas S."/>
            <person name="Ozier-Kalogeropoulos O."/>
            <person name="Pellenz S."/>
            <person name="Potier S."/>
            <person name="Richard G.F."/>
            <person name="Straub M.L."/>
            <person name="Suleau A."/>
            <person name="Swennene D."/>
            <person name="Tekaia F."/>
            <person name="Wesolowski-Louvel M."/>
            <person name="Westhof E."/>
            <person name="Wirth B."/>
            <person name="Zeniou-Meyer M."/>
            <person name="Zivanovic I."/>
            <person name="Bolotin-Fukuhara M."/>
            <person name="Thierry A."/>
            <person name="Bouchier C."/>
            <person name="Caudron B."/>
            <person name="Scarpelli C."/>
            <person name="Gaillardin C."/>
            <person name="Weissenbach J."/>
            <person name="Wincker P."/>
            <person name="Souciet J.L."/>
        </authorList>
    </citation>
    <scope>NUCLEOTIDE SEQUENCE [LARGE SCALE GENOMIC DNA]</scope>
    <source>
        <strain evidence="2">ATCC 8585 / CBS 2359 / DSM 70799 / NBRC 1267 / NRRL Y-1140 / WM37</strain>
    </source>
</reference>
<organism evidence="1 2">
    <name type="scientific">Kluyveromyces lactis (strain ATCC 8585 / CBS 2359 / DSM 70799 / NBRC 1267 / NRRL Y-1140 / WM37)</name>
    <name type="common">Yeast</name>
    <name type="synonym">Candida sphaerica</name>
    <dbReference type="NCBI Taxonomy" id="284590"/>
    <lineage>
        <taxon>Eukaryota</taxon>
        <taxon>Fungi</taxon>
        <taxon>Dikarya</taxon>
        <taxon>Ascomycota</taxon>
        <taxon>Saccharomycotina</taxon>
        <taxon>Saccharomycetes</taxon>
        <taxon>Saccharomycetales</taxon>
        <taxon>Saccharomycetaceae</taxon>
        <taxon>Kluyveromyces</taxon>
    </lineage>
</organism>
<keyword evidence="2" id="KW-1185">Reference proteome</keyword>
<accession>Q6CQ93</accession>
<dbReference type="STRING" id="284590.Q6CQ93"/>
<gene>
    <name evidence="1" type="ORF">KLLA0_D18843g</name>
</gene>
<dbReference type="KEGG" id="kla:KLLA0_D18843g"/>
<dbReference type="AlphaFoldDB" id="Q6CQ93"/>